<dbReference type="Gene3D" id="3.40.50.1010">
    <property type="entry name" value="5'-nuclease"/>
    <property type="match status" value="1"/>
</dbReference>
<dbReference type="AlphaFoldDB" id="A0A6J4PN85"/>
<evidence type="ECO:0000256" key="4">
    <source>
        <dbReference type="ARBA" id="ARBA00022801"/>
    </source>
</evidence>
<dbReference type="GO" id="GO:0004540">
    <property type="term" value="F:RNA nuclease activity"/>
    <property type="evidence" value="ECO:0007669"/>
    <property type="project" value="InterPro"/>
</dbReference>
<feature type="binding site" evidence="6">
    <location>
        <position position="98"/>
    </location>
    <ligand>
        <name>Mg(2+)</name>
        <dbReference type="ChEBI" id="CHEBI:18420"/>
    </ligand>
</feature>
<evidence type="ECO:0000256" key="5">
    <source>
        <dbReference type="ARBA" id="ARBA00022842"/>
    </source>
</evidence>
<comment type="similarity">
    <text evidence="6">Belongs to the PINc/VapC protein family.</text>
</comment>
<comment type="function">
    <text evidence="6">Toxic component of a toxin-antitoxin (TA) system. An RNase.</text>
</comment>
<dbReference type="InterPro" id="IPR002716">
    <property type="entry name" value="PIN_dom"/>
</dbReference>
<protein>
    <recommendedName>
        <fullName evidence="6">Ribonuclease VapC</fullName>
        <shortName evidence="6">RNase VapC</shortName>
        <ecNumber evidence="6">3.1.-.-</ecNumber>
    </recommendedName>
    <alternativeName>
        <fullName evidence="6">Toxin VapC</fullName>
    </alternativeName>
</protein>
<sequence length="136" mass="14900">MTLVDAGPLVALIDAGEPDHQACRDALVGVPRPLVTTWPALTEAMHLLVRAGGSRGREALWRLVLSGRLEVADLTGRAVARSAELMAEYADTPMDVADAMLVALAEERGHRRVFTLDSDFTVYRIHGRQRFEIVPI</sequence>
<keyword evidence="2 6" id="KW-0540">Nuclease</keyword>
<dbReference type="EMBL" id="CADCUY010000416">
    <property type="protein sequence ID" value="CAA9420764.1"/>
    <property type="molecule type" value="Genomic_DNA"/>
</dbReference>
<evidence type="ECO:0000313" key="8">
    <source>
        <dbReference type="EMBL" id="CAA9420764.1"/>
    </source>
</evidence>
<keyword evidence="1 6" id="KW-1277">Toxin-antitoxin system</keyword>
<evidence type="ECO:0000256" key="6">
    <source>
        <dbReference type="HAMAP-Rule" id="MF_00265"/>
    </source>
</evidence>
<dbReference type="SUPFAM" id="SSF88723">
    <property type="entry name" value="PIN domain-like"/>
    <property type="match status" value="1"/>
</dbReference>
<comment type="cofactor">
    <cofactor evidence="6">
        <name>Mg(2+)</name>
        <dbReference type="ChEBI" id="CHEBI:18420"/>
    </cofactor>
</comment>
<accession>A0A6J4PN85</accession>
<evidence type="ECO:0000259" key="7">
    <source>
        <dbReference type="Pfam" id="PF01850"/>
    </source>
</evidence>
<dbReference type="InterPro" id="IPR022907">
    <property type="entry name" value="VapC_family"/>
</dbReference>
<feature type="binding site" evidence="6">
    <location>
        <position position="5"/>
    </location>
    <ligand>
        <name>Mg(2+)</name>
        <dbReference type="ChEBI" id="CHEBI:18420"/>
    </ligand>
</feature>
<dbReference type="GO" id="GO:0000287">
    <property type="term" value="F:magnesium ion binding"/>
    <property type="evidence" value="ECO:0007669"/>
    <property type="project" value="UniProtKB-UniRule"/>
</dbReference>
<name>A0A6J4PN85_9ACTN</name>
<dbReference type="HAMAP" id="MF_00265">
    <property type="entry name" value="VapC_Nob1"/>
    <property type="match status" value="1"/>
</dbReference>
<proteinExistence type="inferred from homology"/>
<organism evidence="8">
    <name type="scientific">uncultured Quadrisphaera sp</name>
    <dbReference type="NCBI Taxonomy" id="904978"/>
    <lineage>
        <taxon>Bacteria</taxon>
        <taxon>Bacillati</taxon>
        <taxon>Actinomycetota</taxon>
        <taxon>Actinomycetes</taxon>
        <taxon>Kineosporiales</taxon>
        <taxon>Kineosporiaceae</taxon>
        <taxon>Quadrisphaera</taxon>
        <taxon>environmental samples</taxon>
    </lineage>
</organism>
<gene>
    <name evidence="6" type="primary">vapC</name>
    <name evidence="8" type="ORF">AVDCRST_MAG35-1974</name>
</gene>
<keyword evidence="4 6" id="KW-0378">Hydrolase</keyword>
<feature type="domain" description="PIN" evidence="7">
    <location>
        <begin position="3"/>
        <end position="121"/>
    </location>
</feature>
<dbReference type="GO" id="GO:0090729">
    <property type="term" value="F:toxin activity"/>
    <property type="evidence" value="ECO:0007669"/>
    <property type="project" value="UniProtKB-KW"/>
</dbReference>
<evidence type="ECO:0000256" key="2">
    <source>
        <dbReference type="ARBA" id="ARBA00022722"/>
    </source>
</evidence>
<evidence type="ECO:0000256" key="1">
    <source>
        <dbReference type="ARBA" id="ARBA00022649"/>
    </source>
</evidence>
<keyword evidence="6" id="KW-0800">Toxin</keyword>
<keyword evidence="5 6" id="KW-0460">Magnesium</keyword>
<keyword evidence="3 6" id="KW-0479">Metal-binding</keyword>
<evidence type="ECO:0000256" key="3">
    <source>
        <dbReference type="ARBA" id="ARBA00022723"/>
    </source>
</evidence>
<dbReference type="EC" id="3.1.-.-" evidence="6"/>
<dbReference type="Pfam" id="PF01850">
    <property type="entry name" value="PIN"/>
    <property type="match status" value="1"/>
</dbReference>
<dbReference type="InterPro" id="IPR029060">
    <property type="entry name" value="PIN-like_dom_sf"/>
</dbReference>
<reference evidence="8" key="1">
    <citation type="submission" date="2020-02" db="EMBL/GenBank/DDBJ databases">
        <authorList>
            <person name="Meier V. D."/>
        </authorList>
    </citation>
    <scope>NUCLEOTIDE SEQUENCE</scope>
    <source>
        <strain evidence="8">AVDCRST_MAG35</strain>
    </source>
</reference>
<dbReference type="GO" id="GO:0016787">
    <property type="term" value="F:hydrolase activity"/>
    <property type="evidence" value="ECO:0007669"/>
    <property type="project" value="UniProtKB-KW"/>
</dbReference>